<dbReference type="Pfam" id="PF03626">
    <property type="entry name" value="COX4_pro"/>
    <property type="match status" value="1"/>
</dbReference>
<keyword evidence="5" id="KW-0813">Transport</keyword>
<dbReference type="EMBL" id="JAVQLW010000002">
    <property type="protein sequence ID" value="MDS9469104.1"/>
    <property type="molecule type" value="Genomic_DNA"/>
</dbReference>
<dbReference type="InterPro" id="IPR050968">
    <property type="entry name" value="Cytochrome_c_oxidase_bac_sub4"/>
</dbReference>
<evidence type="ECO:0000256" key="17">
    <source>
        <dbReference type="SAM" id="Phobius"/>
    </source>
</evidence>
<keyword evidence="11 17" id="KW-0472">Membrane</keyword>
<evidence type="ECO:0000256" key="4">
    <source>
        <dbReference type="ARBA" id="ARBA00014689"/>
    </source>
</evidence>
<dbReference type="InterPro" id="IPR005171">
    <property type="entry name" value="Cyt_c_oxidase_su4_prok"/>
</dbReference>
<name>A0ABU2HWW8_9RHOB</name>
<evidence type="ECO:0000256" key="7">
    <source>
        <dbReference type="ARBA" id="ARBA00022692"/>
    </source>
</evidence>
<evidence type="ECO:0000256" key="16">
    <source>
        <dbReference type="ARBA" id="ARBA00032185"/>
    </source>
</evidence>
<evidence type="ECO:0000256" key="11">
    <source>
        <dbReference type="ARBA" id="ARBA00023136"/>
    </source>
</evidence>
<evidence type="ECO:0000256" key="3">
    <source>
        <dbReference type="ARBA" id="ARBA00011700"/>
    </source>
</evidence>
<comment type="similarity">
    <text evidence="2">Belongs to the cytochrome c oxidase bacterial subunit 4 family.</text>
</comment>
<comment type="function">
    <text evidence="12">Cytochrome bo(3) ubiquinol terminal oxidase is the component of the aerobic respiratory chain of E.coli that predominates when cells are grown at high aeration. Has proton pump activity across the membrane in addition to electron transfer, pumping 2 protons/electron.</text>
</comment>
<keyword evidence="10" id="KW-0560">Oxidoreductase</keyword>
<feature type="transmembrane region" description="Helical" evidence="17">
    <location>
        <begin position="26"/>
        <end position="49"/>
    </location>
</feature>
<dbReference type="InterPro" id="IPR014210">
    <property type="entry name" value="Cyt_o_ubiqinol_oxidase_su4"/>
</dbReference>
<evidence type="ECO:0000256" key="13">
    <source>
        <dbReference type="ARBA" id="ARBA00030071"/>
    </source>
</evidence>
<feature type="transmembrane region" description="Helical" evidence="17">
    <location>
        <begin position="87"/>
        <end position="109"/>
    </location>
</feature>
<feature type="transmembrane region" description="Helical" evidence="17">
    <location>
        <begin position="56"/>
        <end position="75"/>
    </location>
</feature>
<protein>
    <recommendedName>
        <fullName evidence="4">Cytochrome bo(3) ubiquinol oxidase subunit 4</fullName>
    </recommendedName>
    <alternativeName>
        <fullName evidence="16">Cytochrome o ubiquinol oxidase subunit 4</fullName>
    </alternativeName>
    <alternativeName>
        <fullName evidence="13">Oxidase bo(3) subunit 4</fullName>
    </alternativeName>
    <alternativeName>
        <fullName evidence="14">Ubiquinol oxidase polypeptide IV</fullName>
    </alternativeName>
    <alternativeName>
        <fullName evidence="15">Ubiquinol oxidase subunit 4</fullName>
    </alternativeName>
</protein>
<evidence type="ECO:0000256" key="2">
    <source>
        <dbReference type="ARBA" id="ARBA00008079"/>
    </source>
</evidence>
<evidence type="ECO:0000256" key="5">
    <source>
        <dbReference type="ARBA" id="ARBA00022448"/>
    </source>
</evidence>
<evidence type="ECO:0000256" key="12">
    <source>
        <dbReference type="ARBA" id="ARBA00025694"/>
    </source>
</evidence>
<evidence type="ECO:0000256" key="14">
    <source>
        <dbReference type="ARBA" id="ARBA00030211"/>
    </source>
</evidence>
<sequence>MAHSHTHHDAHQGHDDHHDHGSFKSYMTGFVLAVILTVIPFGIVMGGGFDSRAMTIGLVVLCAVAQVLVHMIYFLHMNSSSEEGWTLLSTIFTVVIVVIMLAGSLWVMFHLNTNMMPQMNHELQVMP</sequence>
<evidence type="ECO:0000256" key="1">
    <source>
        <dbReference type="ARBA" id="ARBA00004651"/>
    </source>
</evidence>
<keyword evidence="7 17" id="KW-0812">Transmembrane</keyword>
<accession>A0ABU2HWW8</accession>
<evidence type="ECO:0000313" key="18">
    <source>
        <dbReference type="EMBL" id="MDS9469104.1"/>
    </source>
</evidence>
<keyword evidence="9 17" id="KW-1133">Transmembrane helix</keyword>
<evidence type="ECO:0000256" key="8">
    <source>
        <dbReference type="ARBA" id="ARBA00022982"/>
    </source>
</evidence>
<keyword evidence="8" id="KW-0249">Electron transport</keyword>
<gene>
    <name evidence="18" type="primary">cyoD</name>
    <name evidence="18" type="ORF">RGQ15_16185</name>
</gene>
<keyword evidence="6" id="KW-1003">Cell membrane</keyword>
<evidence type="ECO:0000256" key="6">
    <source>
        <dbReference type="ARBA" id="ARBA00022475"/>
    </source>
</evidence>
<reference evidence="19" key="1">
    <citation type="submission" date="2023-07" db="EMBL/GenBank/DDBJ databases">
        <title>Paracoccus sp. MBLB3053 whole genome sequence.</title>
        <authorList>
            <person name="Hwang C.Y."/>
            <person name="Cho E.-S."/>
            <person name="Seo M.-J."/>
        </authorList>
    </citation>
    <scope>NUCLEOTIDE SEQUENCE [LARGE SCALE GENOMIC DNA]</scope>
    <source>
        <strain evidence="19">MBLB3053</strain>
    </source>
</reference>
<evidence type="ECO:0000256" key="9">
    <source>
        <dbReference type="ARBA" id="ARBA00022989"/>
    </source>
</evidence>
<evidence type="ECO:0000313" key="19">
    <source>
        <dbReference type="Proteomes" id="UP001269144"/>
    </source>
</evidence>
<keyword evidence="19" id="KW-1185">Reference proteome</keyword>
<proteinExistence type="inferred from homology"/>
<dbReference type="NCBIfam" id="TIGR02847">
    <property type="entry name" value="CyoD"/>
    <property type="match status" value="1"/>
</dbReference>
<dbReference type="Proteomes" id="UP001269144">
    <property type="component" value="Unassembled WGS sequence"/>
</dbReference>
<dbReference type="PANTHER" id="PTHR36835">
    <property type="entry name" value="CYTOCHROME BO(3) UBIQUINOL OXIDASE SUBUNIT 4"/>
    <property type="match status" value="1"/>
</dbReference>
<organism evidence="18 19">
    <name type="scientific">Paracoccus aurantius</name>
    <dbReference type="NCBI Taxonomy" id="3073814"/>
    <lineage>
        <taxon>Bacteria</taxon>
        <taxon>Pseudomonadati</taxon>
        <taxon>Pseudomonadota</taxon>
        <taxon>Alphaproteobacteria</taxon>
        <taxon>Rhodobacterales</taxon>
        <taxon>Paracoccaceae</taxon>
        <taxon>Paracoccus</taxon>
    </lineage>
</organism>
<dbReference type="RefSeq" id="WP_311161625.1">
    <property type="nucleotide sequence ID" value="NZ_JAVQLW010000002.1"/>
</dbReference>
<dbReference type="PANTHER" id="PTHR36835:SF1">
    <property type="entry name" value="CYTOCHROME BO(3) UBIQUINOL OXIDASE SUBUNIT 4"/>
    <property type="match status" value="1"/>
</dbReference>
<evidence type="ECO:0000256" key="10">
    <source>
        <dbReference type="ARBA" id="ARBA00023002"/>
    </source>
</evidence>
<comment type="subunit">
    <text evidence="3">Heterooctamer of two A chains, two B chains, two C chains and two D chains.</text>
</comment>
<evidence type="ECO:0000256" key="15">
    <source>
        <dbReference type="ARBA" id="ARBA00031887"/>
    </source>
</evidence>
<comment type="subcellular location">
    <subcellularLocation>
        <location evidence="1">Cell membrane</location>
        <topology evidence="1">Multi-pass membrane protein</topology>
    </subcellularLocation>
</comment>
<comment type="caution">
    <text evidence="18">The sequence shown here is derived from an EMBL/GenBank/DDBJ whole genome shotgun (WGS) entry which is preliminary data.</text>
</comment>